<comment type="caution">
    <text evidence="3">The sequence shown here is derived from an EMBL/GenBank/DDBJ whole genome shotgun (WGS) entry which is preliminary data.</text>
</comment>
<protein>
    <recommendedName>
        <fullName evidence="5">Glutaredoxin</fullName>
    </recommendedName>
</protein>
<dbReference type="PROSITE" id="PS51353">
    <property type="entry name" value="ARSC"/>
    <property type="match status" value="1"/>
</dbReference>
<evidence type="ECO:0000256" key="1">
    <source>
        <dbReference type="ARBA" id="ARBA00007198"/>
    </source>
</evidence>
<reference evidence="3 4" key="2">
    <citation type="submission" date="2018-09" db="EMBL/GenBank/DDBJ databases">
        <title>Genome of Sphaerochaeta halotolerans strain 4-11.</title>
        <authorList>
            <person name="Nazina T.N."/>
            <person name="Sokolova D.S."/>
        </authorList>
    </citation>
    <scope>NUCLEOTIDE SEQUENCE [LARGE SCALE GENOMIC DNA]</scope>
    <source>
        <strain evidence="3 4">4-11</strain>
    </source>
</reference>
<dbReference type="Proteomes" id="UP000264002">
    <property type="component" value="Unassembled WGS sequence"/>
</dbReference>
<gene>
    <name evidence="3" type="ORF">DYP60_06305</name>
</gene>
<organism evidence="3 4">
    <name type="scientific">Sphaerochaeta halotolerans</name>
    <dbReference type="NCBI Taxonomy" id="2293840"/>
    <lineage>
        <taxon>Bacteria</taxon>
        <taxon>Pseudomonadati</taxon>
        <taxon>Spirochaetota</taxon>
        <taxon>Spirochaetia</taxon>
        <taxon>Spirochaetales</taxon>
        <taxon>Sphaerochaetaceae</taxon>
        <taxon>Sphaerochaeta</taxon>
    </lineage>
</organism>
<accession>A0A372MIG3</accession>
<keyword evidence="4" id="KW-1185">Reference proteome</keyword>
<reference evidence="4" key="1">
    <citation type="submission" date="2018-08" db="EMBL/GenBank/DDBJ databases">
        <authorList>
            <person name="Grouzdev D.S."/>
            <person name="Krutkina M.S."/>
        </authorList>
    </citation>
    <scope>NUCLEOTIDE SEQUENCE [LARGE SCALE GENOMIC DNA]</scope>
    <source>
        <strain evidence="4">4-11</strain>
    </source>
</reference>
<dbReference type="RefSeq" id="WP_117330043.1">
    <property type="nucleotide sequence ID" value="NZ_QUWK01000005.1"/>
</dbReference>
<comment type="similarity">
    <text evidence="1 2">Belongs to the ArsC family.</text>
</comment>
<dbReference type="Gene3D" id="3.40.30.10">
    <property type="entry name" value="Glutaredoxin"/>
    <property type="match status" value="1"/>
</dbReference>
<dbReference type="InterPro" id="IPR006660">
    <property type="entry name" value="Arsenate_reductase-like"/>
</dbReference>
<proteinExistence type="inferred from homology"/>
<evidence type="ECO:0000256" key="2">
    <source>
        <dbReference type="PROSITE-ProRule" id="PRU01282"/>
    </source>
</evidence>
<evidence type="ECO:0000313" key="4">
    <source>
        <dbReference type="Proteomes" id="UP000264002"/>
    </source>
</evidence>
<dbReference type="SUPFAM" id="SSF52833">
    <property type="entry name" value="Thioredoxin-like"/>
    <property type="match status" value="1"/>
</dbReference>
<dbReference type="AlphaFoldDB" id="A0A372MIG3"/>
<sequence>MIQIIGTKKCKETAKAIRSCKERNLAFQFVDLGQRTLSDGEWRSLFSAYSAEDLLDEASAYFIKEGYAWRSYDAAEELVAHPQLLKTPVLRCKGKVHLGYDPAVLTAWGAL</sequence>
<dbReference type="InterPro" id="IPR036249">
    <property type="entry name" value="Thioredoxin-like_sf"/>
</dbReference>
<dbReference type="Pfam" id="PF03960">
    <property type="entry name" value="ArsC"/>
    <property type="match status" value="1"/>
</dbReference>
<name>A0A372MIG3_9SPIR</name>
<evidence type="ECO:0008006" key="5">
    <source>
        <dbReference type="Google" id="ProtNLM"/>
    </source>
</evidence>
<dbReference type="EMBL" id="QUWK01000005">
    <property type="protein sequence ID" value="RFU95233.1"/>
    <property type="molecule type" value="Genomic_DNA"/>
</dbReference>
<evidence type="ECO:0000313" key="3">
    <source>
        <dbReference type="EMBL" id="RFU95233.1"/>
    </source>
</evidence>